<comment type="caution">
    <text evidence="2">The sequence shown here is derived from an EMBL/GenBank/DDBJ whole genome shotgun (WGS) entry which is preliminary data.</text>
</comment>
<dbReference type="SUPFAM" id="SSF54637">
    <property type="entry name" value="Thioesterase/thiol ester dehydrase-isomerase"/>
    <property type="match status" value="1"/>
</dbReference>
<reference evidence="4 5" key="1">
    <citation type="submission" date="2020-01" db="EMBL/GenBank/DDBJ databases">
        <title>Genetics and antimicrobial susceptibilities of Nocardia species isolated from the soil; a comparison with species isolated from humans.</title>
        <authorList>
            <person name="Carrasco G."/>
            <person name="Monzon S."/>
            <person name="Sansegundo M."/>
            <person name="Garcia E."/>
            <person name="Garrido N."/>
            <person name="Medina M.J."/>
            <person name="Villalon P."/>
            <person name="Ramirez-Arocha A.C."/>
            <person name="Jimenez P."/>
            <person name="Cuesta I."/>
            <person name="Valdezate S."/>
        </authorList>
    </citation>
    <scope>NUCLEOTIDE SEQUENCE [LARGE SCALE GENOMIC DNA]</scope>
    <source>
        <strain evidence="2 4">CNM20110639</strain>
        <strain evidence="3 5">CNM20110649</strain>
    </source>
</reference>
<dbReference type="Proteomes" id="UP000470876">
    <property type="component" value="Unassembled WGS sequence"/>
</dbReference>
<organism evidence="2 4">
    <name type="scientific">Nocardia cyriacigeorgica</name>
    <dbReference type="NCBI Taxonomy" id="135487"/>
    <lineage>
        <taxon>Bacteria</taxon>
        <taxon>Bacillati</taxon>
        <taxon>Actinomycetota</taxon>
        <taxon>Actinomycetes</taxon>
        <taxon>Mycobacteriales</taxon>
        <taxon>Nocardiaceae</taxon>
        <taxon>Nocardia</taxon>
    </lineage>
</organism>
<sequence length="333" mass="35812">MSVETVNADNTASHVRTISRELAHRCAVSEVFVTSLDTVGEDQFVAGAQLPRMHSYYGDHAGTLALRHDPLVVMEAARQAAIALTHEFYAVPTDRAFLVRTFNGTGSDTAAWDVGFAPADLVMAVRVPRKHHDGTDMHGVDMVLDISCGGVPMMTVDGSFSWTTGGRWDRMRSAFRDSLGLGPFVGASALTERAEAAEVGRENWRNVVVGPVRSDGDTACATLVPDIGHPILFDHPLDHVPGSLLIEACRQTALAMVLTQAPRLMGVSSTFDRFVELDSPAECRAEVIARTGDRTVVRCEIHQAGAVAARVDAEFAEDVVVAESDTSIDRSGL</sequence>
<dbReference type="EMBL" id="JAAGUX010000037">
    <property type="protein sequence ID" value="NEW57788.1"/>
    <property type="molecule type" value="Genomic_DNA"/>
</dbReference>
<dbReference type="GO" id="GO:0016740">
    <property type="term" value="F:transferase activity"/>
    <property type="evidence" value="ECO:0007669"/>
    <property type="project" value="InterPro"/>
</dbReference>
<dbReference type="AlphaFoldDB" id="A0A6P1DCC9"/>
<evidence type="ECO:0000313" key="2">
    <source>
        <dbReference type="EMBL" id="NEW46032.1"/>
    </source>
</evidence>
<evidence type="ECO:0000259" key="1">
    <source>
        <dbReference type="Pfam" id="PF03756"/>
    </source>
</evidence>
<evidence type="ECO:0000313" key="3">
    <source>
        <dbReference type="EMBL" id="NEW57788.1"/>
    </source>
</evidence>
<feature type="domain" description="A-factor biosynthesis hotdog" evidence="1">
    <location>
        <begin position="199"/>
        <end position="313"/>
    </location>
</feature>
<gene>
    <name evidence="2" type="ORF">GV789_16475</name>
    <name evidence="3" type="ORF">GV794_19310</name>
</gene>
<dbReference type="Pfam" id="PF03756">
    <property type="entry name" value="AfsA"/>
    <property type="match status" value="2"/>
</dbReference>
<dbReference type="Proteomes" id="UP000468928">
    <property type="component" value="Unassembled WGS sequence"/>
</dbReference>
<protein>
    <submittedName>
        <fullName evidence="2">Gamma-butyrolactone biosynthesis protein</fullName>
    </submittedName>
</protein>
<dbReference type="RefSeq" id="WP_163826900.1">
    <property type="nucleotide sequence ID" value="NZ_JAAGUX010000037.1"/>
</dbReference>
<feature type="domain" description="A-factor biosynthesis hotdog" evidence="1">
    <location>
        <begin position="24"/>
        <end position="153"/>
    </location>
</feature>
<evidence type="ECO:0000313" key="5">
    <source>
        <dbReference type="Proteomes" id="UP000470876"/>
    </source>
</evidence>
<dbReference type="InterPro" id="IPR047757">
    <property type="entry name" value="AfsA-like"/>
</dbReference>
<dbReference type="InterPro" id="IPR005509">
    <property type="entry name" value="AfsA_hotdog_dom"/>
</dbReference>
<evidence type="ECO:0000313" key="4">
    <source>
        <dbReference type="Proteomes" id="UP000468928"/>
    </source>
</evidence>
<dbReference type="EMBL" id="JAAGUZ010000041">
    <property type="protein sequence ID" value="NEW46032.1"/>
    <property type="molecule type" value="Genomic_DNA"/>
</dbReference>
<name>A0A6P1DCC9_9NOCA</name>
<proteinExistence type="predicted"/>
<accession>A0A6P1DCC9</accession>
<dbReference type="NCBIfam" id="NF041195">
    <property type="entry name" value="ScbA_BarX_GamBu"/>
    <property type="match status" value="1"/>
</dbReference>
<dbReference type="InterPro" id="IPR029069">
    <property type="entry name" value="HotDog_dom_sf"/>
</dbReference>
<keyword evidence="5" id="KW-1185">Reference proteome</keyword>
<dbReference type="Gene3D" id="3.10.129.10">
    <property type="entry name" value="Hotdog Thioesterase"/>
    <property type="match status" value="1"/>
</dbReference>